<comment type="subcellular location">
    <subcellularLocation>
        <location evidence="1">Endomembrane system</location>
        <topology evidence="1">Multi-pass membrane protein</topology>
    </subcellularLocation>
</comment>
<dbReference type="Proteomes" id="UP000001968">
    <property type="component" value="Chromosome"/>
</dbReference>
<sequence length="148" mass="17083">MRKGGFFMSNYGLKDLTKTTVKEFLLFIPNLLKLLYRLVNDKSVTILDRTLLLATAAYVISPWDFLPDMIPFLGQLDDLVLLALVFKRLTDSVSSEVLYSYWDGKPDLLYLLEDIVRLGLQFLPPGIYQRLVKHSEQPYRADLEYGSE</sequence>
<evidence type="ECO:0000256" key="1">
    <source>
        <dbReference type="ARBA" id="ARBA00004127"/>
    </source>
</evidence>
<evidence type="ECO:0000256" key="4">
    <source>
        <dbReference type="ARBA" id="ARBA00023136"/>
    </source>
</evidence>
<keyword evidence="2" id="KW-0812">Transmembrane</keyword>
<evidence type="ECO:0000259" key="5">
    <source>
        <dbReference type="Pfam" id="PF06803"/>
    </source>
</evidence>
<dbReference type="InterPro" id="IPR010652">
    <property type="entry name" value="DUF1232"/>
</dbReference>
<evidence type="ECO:0000313" key="7">
    <source>
        <dbReference type="Proteomes" id="UP000001968"/>
    </source>
</evidence>
<dbReference type="STRING" id="335541.Swol_1633"/>
<keyword evidence="7" id="KW-1185">Reference proteome</keyword>
<feature type="domain" description="DUF1232" evidence="5">
    <location>
        <begin position="49"/>
        <end position="84"/>
    </location>
</feature>
<accession>Q0AWH2</accession>
<dbReference type="Pfam" id="PF06803">
    <property type="entry name" value="DUF1232"/>
    <property type="match status" value="1"/>
</dbReference>
<evidence type="ECO:0000256" key="2">
    <source>
        <dbReference type="ARBA" id="ARBA00022692"/>
    </source>
</evidence>
<keyword evidence="4" id="KW-0472">Membrane</keyword>
<evidence type="ECO:0000313" key="6">
    <source>
        <dbReference type="EMBL" id="ABI68932.1"/>
    </source>
</evidence>
<keyword evidence="3" id="KW-1133">Transmembrane helix</keyword>
<dbReference type="eggNOG" id="COG3339">
    <property type="taxonomic scope" value="Bacteria"/>
</dbReference>
<gene>
    <name evidence="6" type="ordered locus">Swol_1633</name>
</gene>
<evidence type="ECO:0000256" key="3">
    <source>
        <dbReference type="ARBA" id="ARBA00022989"/>
    </source>
</evidence>
<dbReference type="AlphaFoldDB" id="Q0AWH2"/>
<proteinExistence type="predicted"/>
<dbReference type="HOGENOM" id="CLU_1757925_0_0_9"/>
<dbReference type="EMBL" id="CP000448">
    <property type="protein sequence ID" value="ABI68932.1"/>
    <property type="molecule type" value="Genomic_DNA"/>
</dbReference>
<protein>
    <recommendedName>
        <fullName evidence="5">DUF1232 domain-containing protein</fullName>
    </recommendedName>
</protein>
<dbReference type="OrthoDB" id="9800202at2"/>
<organism evidence="6 7">
    <name type="scientific">Syntrophomonas wolfei subsp. wolfei (strain DSM 2245B / Goettingen)</name>
    <dbReference type="NCBI Taxonomy" id="335541"/>
    <lineage>
        <taxon>Bacteria</taxon>
        <taxon>Bacillati</taxon>
        <taxon>Bacillota</taxon>
        <taxon>Clostridia</taxon>
        <taxon>Eubacteriales</taxon>
        <taxon>Syntrophomonadaceae</taxon>
        <taxon>Syntrophomonas</taxon>
    </lineage>
</organism>
<reference evidence="7" key="1">
    <citation type="journal article" date="2010" name="Environ. Microbiol.">
        <title>The genome of Syntrophomonas wolfei: new insights into syntrophic metabolism and biohydrogen production.</title>
        <authorList>
            <person name="Sieber J.R."/>
            <person name="Sims D.R."/>
            <person name="Han C."/>
            <person name="Kim E."/>
            <person name="Lykidis A."/>
            <person name="Lapidus A.L."/>
            <person name="McDonnald E."/>
            <person name="Rohlin L."/>
            <person name="Culley D.E."/>
            <person name="Gunsalus R."/>
            <person name="McInerney M.J."/>
        </authorList>
    </citation>
    <scope>NUCLEOTIDE SEQUENCE [LARGE SCALE GENOMIC DNA]</scope>
    <source>
        <strain evidence="7">DSM 2245B / Goettingen</strain>
    </source>
</reference>
<name>Q0AWH2_SYNWW</name>
<dbReference type="KEGG" id="swo:Swol_1633"/>
<dbReference type="GO" id="GO:0012505">
    <property type="term" value="C:endomembrane system"/>
    <property type="evidence" value="ECO:0007669"/>
    <property type="project" value="UniProtKB-SubCell"/>
</dbReference>